<keyword evidence="2" id="KW-1185">Reference proteome</keyword>
<reference evidence="1 2" key="1">
    <citation type="submission" date="2020-08" db="EMBL/GenBank/DDBJ databases">
        <authorList>
            <person name="Newling K."/>
            <person name="Davey J."/>
            <person name="Forrester S."/>
        </authorList>
    </citation>
    <scope>NUCLEOTIDE SEQUENCE [LARGE SCALE GENOMIC DNA]</scope>
    <source>
        <strain evidence="2">Crithidia deanei Carvalho (ATCC PRA-265)</strain>
    </source>
</reference>
<sequence length="263" mass="30426">MYHTTVEKGFCSLHRRQRTKLDLIPLEGQPGEFRCKPQRECRHEERVQCNVHKRWRALHHMNEVRKGVWECKKESPCHVSNPSEPHVPRPLVTSTNEFFANPTTNNYNTSDGFNYVNPQGVQHRDYQSNRRVRCAHHGKLLNIAQSREVDDCCFVCREPNVCLSTPLDQPSVLKRNDCGELLCSKHQTLRAVDFLELHEQSYQCTKAHPCRNTTLVRTAVLSSANFTDTHPQEDELYYGGQQSYGDTFVPTNTDKRNVSSFLI</sequence>
<accession>A0A7G2C9H1</accession>
<gene>
    <name evidence="1" type="ORF">ADEAN_000384800</name>
</gene>
<protein>
    <submittedName>
        <fullName evidence="1">Uncharacterized protein</fullName>
    </submittedName>
</protein>
<proteinExistence type="predicted"/>
<name>A0A7G2C9H1_9TRYP</name>
<evidence type="ECO:0000313" key="1">
    <source>
        <dbReference type="EMBL" id="CAD2216386.1"/>
    </source>
</evidence>
<dbReference type="VEuPathDB" id="TriTrypDB:ADEAN_000384800"/>
<dbReference type="OrthoDB" id="239543at2759"/>
<dbReference type="Proteomes" id="UP000515908">
    <property type="component" value="Chromosome 06"/>
</dbReference>
<dbReference type="AlphaFoldDB" id="A0A7G2C9H1"/>
<organism evidence="1 2">
    <name type="scientific">Angomonas deanei</name>
    <dbReference type="NCBI Taxonomy" id="59799"/>
    <lineage>
        <taxon>Eukaryota</taxon>
        <taxon>Discoba</taxon>
        <taxon>Euglenozoa</taxon>
        <taxon>Kinetoplastea</taxon>
        <taxon>Metakinetoplastina</taxon>
        <taxon>Trypanosomatida</taxon>
        <taxon>Trypanosomatidae</taxon>
        <taxon>Strigomonadinae</taxon>
        <taxon>Angomonas</taxon>
    </lineage>
</organism>
<evidence type="ECO:0000313" key="2">
    <source>
        <dbReference type="Proteomes" id="UP000515908"/>
    </source>
</evidence>
<dbReference type="EMBL" id="LR877150">
    <property type="protein sequence ID" value="CAD2216386.1"/>
    <property type="molecule type" value="Genomic_DNA"/>
</dbReference>